<sequence>MGALLPSCKRKEVFETRKTRIQHDWKLVRTATDANANGVIDASEIHPVSATYIATLTFKSDLTGNENVIANGVTTDYPFTWTMDPTLDTITRSGVGHNVIKYFLADISSINMDLTTVTDLGVAGYYYERK</sequence>
<gene>
    <name evidence="1" type="ORF">CJD36_020880</name>
</gene>
<reference evidence="1 2" key="1">
    <citation type="submission" date="2018-01" db="EMBL/GenBank/DDBJ databases">
        <title>A novel member of the phylum Bacteroidetes isolated from glacier ice.</title>
        <authorList>
            <person name="Liu Q."/>
            <person name="Xin Y.-H."/>
        </authorList>
    </citation>
    <scope>NUCLEOTIDE SEQUENCE [LARGE SCALE GENOMIC DNA]</scope>
    <source>
        <strain evidence="1 2">RB1R16</strain>
    </source>
</reference>
<evidence type="ECO:0000313" key="2">
    <source>
        <dbReference type="Proteomes" id="UP000239872"/>
    </source>
</evidence>
<accession>A0A2S7SQZ7</accession>
<proteinExistence type="predicted"/>
<keyword evidence="2" id="KW-1185">Reference proteome</keyword>
<protein>
    <recommendedName>
        <fullName evidence="3">Lipocalin-like domain-containing protein</fullName>
    </recommendedName>
</protein>
<dbReference type="Proteomes" id="UP000239872">
    <property type="component" value="Unassembled WGS sequence"/>
</dbReference>
<evidence type="ECO:0008006" key="3">
    <source>
        <dbReference type="Google" id="ProtNLM"/>
    </source>
</evidence>
<dbReference type="EMBL" id="PPSL01000008">
    <property type="protein sequence ID" value="PQJ09035.1"/>
    <property type="molecule type" value="Genomic_DNA"/>
</dbReference>
<dbReference type="AlphaFoldDB" id="A0A2S7SQZ7"/>
<evidence type="ECO:0000313" key="1">
    <source>
        <dbReference type="EMBL" id="PQJ09035.1"/>
    </source>
</evidence>
<name>A0A2S7SQZ7_9BACT</name>
<comment type="caution">
    <text evidence="1">The sequence shown here is derived from an EMBL/GenBank/DDBJ whole genome shotgun (WGS) entry which is preliminary data.</text>
</comment>
<organism evidence="1 2">
    <name type="scientific">Flavipsychrobacter stenotrophus</name>
    <dbReference type="NCBI Taxonomy" id="2077091"/>
    <lineage>
        <taxon>Bacteria</taxon>
        <taxon>Pseudomonadati</taxon>
        <taxon>Bacteroidota</taxon>
        <taxon>Chitinophagia</taxon>
        <taxon>Chitinophagales</taxon>
        <taxon>Chitinophagaceae</taxon>
        <taxon>Flavipsychrobacter</taxon>
    </lineage>
</organism>